<evidence type="ECO:0000313" key="3">
    <source>
        <dbReference type="Proteomes" id="UP000091857"/>
    </source>
</evidence>
<comment type="caution">
    <text evidence="2">The sequence shown here is derived from an EMBL/GenBank/DDBJ whole genome shotgun (WGS) entry which is preliminary data.</text>
</comment>
<keyword evidence="3" id="KW-1185">Reference proteome</keyword>
<dbReference type="EMBL" id="CM004400">
    <property type="protein sequence ID" value="OAY30840.1"/>
    <property type="molecule type" value="Genomic_DNA"/>
</dbReference>
<protein>
    <recommendedName>
        <fullName evidence="4">Secreted protein</fullName>
    </recommendedName>
</protein>
<name>A0A2C9UKD5_MANES</name>
<feature type="chain" id="PRO_5013379275" description="Secreted protein" evidence="1">
    <location>
        <begin position="22"/>
        <end position="61"/>
    </location>
</feature>
<proteinExistence type="predicted"/>
<evidence type="ECO:0000256" key="1">
    <source>
        <dbReference type="SAM" id="SignalP"/>
    </source>
</evidence>
<organism evidence="2 3">
    <name type="scientific">Manihot esculenta</name>
    <name type="common">Cassava</name>
    <name type="synonym">Jatropha manihot</name>
    <dbReference type="NCBI Taxonomy" id="3983"/>
    <lineage>
        <taxon>Eukaryota</taxon>
        <taxon>Viridiplantae</taxon>
        <taxon>Streptophyta</taxon>
        <taxon>Embryophyta</taxon>
        <taxon>Tracheophyta</taxon>
        <taxon>Spermatophyta</taxon>
        <taxon>Magnoliopsida</taxon>
        <taxon>eudicotyledons</taxon>
        <taxon>Gunneridae</taxon>
        <taxon>Pentapetalae</taxon>
        <taxon>rosids</taxon>
        <taxon>fabids</taxon>
        <taxon>Malpighiales</taxon>
        <taxon>Euphorbiaceae</taxon>
        <taxon>Crotonoideae</taxon>
        <taxon>Manihoteae</taxon>
        <taxon>Manihot</taxon>
    </lineage>
</organism>
<sequence length="61" mass="6821">MSCLHVCFLFLLFSQMYRSNSKPSIFLLGGVLYVLNECIPSGPPYTDVCNILKSSLEICSK</sequence>
<feature type="signal peptide" evidence="1">
    <location>
        <begin position="1"/>
        <end position="21"/>
    </location>
</feature>
<keyword evidence="1" id="KW-0732">Signal</keyword>
<reference evidence="3" key="1">
    <citation type="journal article" date="2016" name="Nat. Biotechnol.">
        <title>Sequencing wild and cultivated cassava and related species reveals extensive interspecific hybridization and genetic diversity.</title>
        <authorList>
            <person name="Bredeson J.V."/>
            <person name="Lyons J.B."/>
            <person name="Prochnik S.E."/>
            <person name="Wu G.A."/>
            <person name="Ha C.M."/>
            <person name="Edsinger-Gonzales E."/>
            <person name="Grimwood J."/>
            <person name="Schmutz J."/>
            <person name="Rabbi I.Y."/>
            <person name="Egesi C."/>
            <person name="Nauluvula P."/>
            <person name="Lebot V."/>
            <person name="Ndunguru J."/>
            <person name="Mkamilo G."/>
            <person name="Bart R.S."/>
            <person name="Setter T.L."/>
            <person name="Gleadow R.M."/>
            <person name="Kulakow P."/>
            <person name="Ferguson M.E."/>
            <person name="Rounsley S."/>
            <person name="Rokhsar D.S."/>
        </authorList>
    </citation>
    <scope>NUCLEOTIDE SEQUENCE [LARGE SCALE GENOMIC DNA]</scope>
    <source>
        <strain evidence="3">cv. AM560-2</strain>
    </source>
</reference>
<evidence type="ECO:0008006" key="4">
    <source>
        <dbReference type="Google" id="ProtNLM"/>
    </source>
</evidence>
<dbReference type="Proteomes" id="UP000091857">
    <property type="component" value="Chromosome 14"/>
</dbReference>
<dbReference type="Gramene" id="Manes.14G063100.1.v8.1">
    <property type="protein sequence ID" value="Manes.14G063100.1.v8.1.CDS.1"/>
    <property type="gene ID" value="Manes.14G063100.v8.1"/>
</dbReference>
<accession>A0A2C9UKD5</accession>
<dbReference type="AlphaFoldDB" id="A0A2C9UKD5"/>
<gene>
    <name evidence="2" type="ORF">MANES_14G063100v8</name>
</gene>
<evidence type="ECO:0000313" key="2">
    <source>
        <dbReference type="EMBL" id="OAY30840.1"/>
    </source>
</evidence>